<feature type="domain" description="ABC transporter" evidence="5">
    <location>
        <begin position="6"/>
        <end position="226"/>
    </location>
</feature>
<dbReference type="AlphaFoldDB" id="A0A1S6QJ99"/>
<sequence>MSEPVVKVNKLNVAFNRHPVLTDLSVELNRGEFLAIVGQNGVGKTTFVRTLLKQLKPASGEIIIAPGTKIGYVPQFRNIDVEYPLSIKDFISLGFTGFKLPFLKSSERKVLDEVIKMVDLQDIAKRSMGRASGGEKQRAYLAAALIKHPNLLILDESTASLDPNAKRELLAVVKKLNVENQLTVIFITHDVSLVSQYPDHYLWMKQGEYESGLIENLPSEVVSQDHA</sequence>
<dbReference type="PANTHER" id="PTHR42734:SF17">
    <property type="entry name" value="METAL TRANSPORT SYSTEM ATP-BINDING PROTEIN TM_0124-RELATED"/>
    <property type="match status" value="1"/>
</dbReference>
<keyword evidence="7" id="KW-1185">Reference proteome</keyword>
<dbReference type="SMART" id="SM00382">
    <property type="entry name" value="AAA"/>
    <property type="match status" value="1"/>
</dbReference>
<dbReference type="eggNOG" id="COG1121">
    <property type="taxonomic scope" value="Bacteria"/>
</dbReference>
<organism evidence="6 7">
    <name type="scientific">Lentilactobacillus curieae</name>
    <dbReference type="NCBI Taxonomy" id="1138822"/>
    <lineage>
        <taxon>Bacteria</taxon>
        <taxon>Bacillati</taxon>
        <taxon>Bacillota</taxon>
        <taxon>Bacilli</taxon>
        <taxon>Lactobacillales</taxon>
        <taxon>Lactobacillaceae</taxon>
        <taxon>Lentilactobacillus</taxon>
    </lineage>
</organism>
<dbReference type="RefSeq" id="WP_035168712.1">
    <property type="nucleotide sequence ID" value="NZ_CP018906.1"/>
</dbReference>
<keyword evidence="3" id="KW-0547">Nucleotide-binding</keyword>
<evidence type="ECO:0000256" key="3">
    <source>
        <dbReference type="ARBA" id="ARBA00022741"/>
    </source>
</evidence>
<evidence type="ECO:0000256" key="4">
    <source>
        <dbReference type="ARBA" id="ARBA00022840"/>
    </source>
</evidence>
<dbReference type="Pfam" id="PF00005">
    <property type="entry name" value="ABC_tran"/>
    <property type="match status" value="1"/>
</dbReference>
<dbReference type="Proteomes" id="UP000030361">
    <property type="component" value="Chromosome"/>
</dbReference>
<dbReference type="InterPro" id="IPR050153">
    <property type="entry name" value="Metal_Ion_Import_ABC"/>
</dbReference>
<evidence type="ECO:0000256" key="1">
    <source>
        <dbReference type="ARBA" id="ARBA00005417"/>
    </source>
</evidence>
<gene>
    <name evidence="6" type="ORF">PL11_007135</name>
</gene>
<accession>A0A1S6QJ99</accession>
<keyword evidence="4 6" id="KW-0067">ATP-binding</keyword>
<comment type="similarity">
    <text evidence="1">Belongs to the ABC transporter superfamily.</text>
</comment>
<protein>
    <submittedName>
        <fullName evidence="6">ABC transporter ATP-binding protein</fullName>
    </submittedName>
</protein>
<dbReference type="InterPro" id="IPR003593">
    <property type="entry name" value="AAA+_ATPase"/>
</dbReference>
<dbReference type="GO" id="GO:0005524">
    <property type="term" value="F:ATP binding"/>
    <property type="evidence" value="ECO:0007669"/>
    <property type="project" value="UniProtKB-KW"/>
</dbReference>
<dbReference type="KEGG" id="lcu:PL11_007135"/>
<keyword evidence="2" id="KW-0813">Transport</keyword>
<name>A0A1S6QJ99_9LACO</name>
<dbReference type="OrthoDB" id="9806726at2"/>
<evidence type="ECO:0000313" key="7">
    <source>
        <dbReference type="Proteomes" id="UP000030361"/>
    </source>
</evidence>
<dbReference type="SUPFAM" id="SSF52540">
    <property type="entry name" value="P-loop containing nucleoside triphosphate hydrolases"/>
    <property type="match status" value="1"/>
</dbReference>
<reference evidence="6 7" key="1">
    <citation type="journal article" date="2015" name="Genome Announc.">
        <title>Genome Sequence of Lactobacillus curieae CCTCC M 2011381T, a Novel Producer of Gamma-aminobutyric Acid.</title>
        <authorList>
            <person name="Wang Y."/>
            <person name="Wang Y."/>
            <person name="Lang C."/>
            <person name="Wei D."/>
            <person name="Xu P."/>
            <person name="Xie J."/>
        </authorList>
    </citation>
    <scope>NUCLEOTIDE SEQUENCE [LARGE SCALE GENOMIC DNA]</scope>
    <source>
        <strain evidence="6 7">CCTCC M 2011381</strain>
    </source>
</reference>
<evidence type="ECO:0000259" key="5">
    <source>
        <dbReference type="PROSITE" id="PS50893"/>
    </source>
</evidence>
<evidence type="ECO:0000256" key="2">
    <source>
        <dbReference type="ARBA" id="ARBA00022448"/>
    </source>
</evidence>
<dbReference type="PROSITE" id="PS50893">
    <property type="entry name" value="ABC_TRANSPORTER_2"/>
    <property type="match status" value="1"/>
</dbReference>
<dbReference type="InterPro" id="IPR003439">
    <property type="entry name" value="ABC_transporter-like_ATP-bd"/>
</dbReference>
<dbReference type="EMBL" id="CP018906">
    <property type="protein sequence ID" value="AQW21707.1"/>
    <property type="molecule type" value="Genomic_DNA"/>
</dbReference>
<dbReference type="InterPro" id="IPR027417">
    <property type="entry name" value="P-loop_NTPase"/>
</dbReference>
<dbReference type="GO" id="GO:0016887">
    <property type="term" value="F:ATP hydrolysis activity"/>
    <property type="evidence" value="ECO:0007669"/>
    <property type="project" value="InterPro"/>
</dbReference>
<dbReference type="PANTHER" id="PTHR42734">
    <property type="entry name" value="METAL TRANSPORT SYSTEM ATP-BINDING PROTEIN TM_0124-RELATED"/>
    <property type="match status" value="1"/>
</dbReference>
<proteinExistence type="inferred from homology"/>
<dbReference type="Gene3D" id="3.40.50.300">
    <property type="entry name" value="P-loop containing nucleotide triphosphate hydrolases"/>
    <property type="match status" value="1"/>
</dbReference>
<evidence type="ECO:0000313" key="6">
    <source>
        <dbReference type="EMBL" id="AQW21707.1"/>
    </source>
</evidence>